<feature type="compositionally biased region" description="Basic and acidic residues" evidence="9">
    <location>
        <begin position="647"/>
        <end position="664"/>
    </location>
</feature>
<comment type="function">
    <text evidence="7">Involved in cytoplasm to vacuole transport (Cvt), pexophagy, mitophagy and nucleophagy. Recruits mitochondria for their selective degradation via autophagy (mitophagy) during starvation. Works as scaffold proteins that recruit ATG proteins to the pre-autophagosome (PAS), the site of vesicle/autophagosome formation. Required for the Cvt vesicles completion.</text>
</comment>
<feature type="compositionally biased region" description="Polar residues" evidence="9">
    <location>
        <begin position="1321"/>
        <end position="1331"/>
    </location>
</feature>
<dbReference type="Pfam" id="PF04108">
    <property type="entry name" value="ATG17_like"/>
    <property type="match status" value="1"/>
</dbReference>
<keyword evidence="6 8" id="KW-0175">Coiled coil</keyword>
<feature type="region of interest" description="Disordered" evidence="9">
    <location>
        <begin position="647"/>
        <end position="672"/>
    </location>
</feature>
<feature type="region of interest" description="Disordered" evidence="9">
    <location>
        <begin position="1260"/>
        <end position="1395"/>
    </location>
</feature>
<organism evidence="12 13">
    <name type="scientific">Pyricularia grisea</name>
    <name type="common">Crabgrass-specific blast fungus</name>
    <name type="synonym">Magnaporthe grisea</name>
    <dbReference type="NCBI Taxonomy" id="148305"/>
    <lineage>
        <taxon>Eukaryota</taxon>
        <taxon>Fungi</taxon>
        <taxon>Dikarya</taxon>
        <taxon>Ascomycota</taxon>
        <taxon>Pezizomycotina</taxon>
        <taxon>Sordariomycetes</taxon>
        <taxon>Sordariomycetidae</taxon>
        <taxon>Magnaporthales</taxon>
        <taxon>Pyriculariaceae</taxon>
        <taxon>Pyricularia</taxon>
    </lineage>
</organism>
<comment type="similarity">
    <text evidence="1 7">Belongs to the ATG11 family.</text>
</comment>
<dbReference type="InterPro" id="IPR045326">
    <property type="entry name" value="ATG17-like_dom"/>
</dbReference>
<feature type="coiled-coil region" evidence="8">
    <location>
        <begin position="891"/>
        <end position="981"/>
    </location>
</feature>
<evidence type="ECO:0000256" key="7">
    <source>
        <dbReference type="RuleBase" id="RU367075"/>
    </source>
</evidence>
<keyword evidence="7" id="KW-0926">Vacuole</keyword>
<dbReference type="GO" id="GO:0034517">
    <property type="term" value="P:ribophagy"/>
    <property type="evidence" value="ECO:0007669"/>
    <property type="project" value="TreeGrafter"/>
</dbReference>
<dbReference type="GO" id="GO:0034045">
    <property type="term" value="C:phagophore assembly site membrane"/>
    <property type="evidence" value="ECO:0007669"/>
    <property type="project" value="UniProtKB-SubCell"/>
</dbReference>
<name>A0A6P8B941_PYRGI</name>
<reference evidence="13" key="1">
    <citation type="journal article" date="2019" name="Mol. Biol. Evol.">
        <title>Blast fungal genomes show frequent chromosomal changes, gene gains and losses, and effector gene turnover.</title>
        <authorList>
            <person name="Gomez Luciano L.B."/>
            <person name="Jason Tsai I."/>
            <person name="Chuma I."/>
            <person name="Tosa Y."/>
            <person name="Chen Y.H."/>
            <person name="Li J.Y."/>
            <person name="Li M.Y."/>
            <person name="Jade Lu M.Y."/>
            <person name="Nakayashiki H."/>
            <person name="Li W.H."/>
        </authorList>
    </citation>
    <scope>NUCLEOTIDE SEQUENCE</scope>
    <source>
        <strain evidence="13">NI907</strain>
    </source>
</reference>
<evidence type="ECO:0000313" key="12">
    <source>
        <dbReference type="Proteomes" id="UP000515153"/>
    </source>
</evidence>
<dbReference type="PANTHER" id="PTHR13222">
    <property type="entry name" value="RB1-INDUCIBLE COILED-COIL"/>
    <property type="match status" value="1"/>
</dbReference>
<evidence type="ECO:0000256" key="9">
    <source>
        <dbReference type="SAM" id="MobiDB-lite"/>
    </source>
</evidence>
<reference evidence="13" key="2">
    <citation type="submission" date="2019-10" db="EMBL/GenBank/DDBJ databases">
        <authorList>
            <consortium name="NCBI Genome Project"/>
        </authorList>
    </citation>
    <scope>NUCLEOTIDE SEQUENCE</scope>
    <source>
        <strain evidence="13">NI907</strain>
    </source>
</reference>
<dbReference type="GO" id="GO:0000422">
    <property type="term" value="P:autophagy of mitochondrion"/>
    <property type="evidence" value="ECO:0007669"/>
    <property type="project" value="TreeGrafter"/>
</dbReference>
<dbReference type="GO" id="GO:0019901">
    <property type="term" value="F:protein kinase binding"/>
    <property type="evidence" value="ECO:0007669"/>
    <property type="project" value="TreeGrafter"/>
</dbReference>
<dbReference type="PANTHER" id="PTHR13222:SF1">
    <property type="entry name" value="RB1-INDUCIBLE COILED-COIL PROTEIN 1"/>
    <property type="match status" value="1"/>
</dbReference>
<evidence type="ECO:0000256" key="5">
    <source>
        <dbReference type="ARBA" id="ARBA00023006"/>
    </source>
</evidence>
<reference evidence="13" key="3">
    <citation type="submission" date="2025-08" db="UniProtKB">
        <authorList>
            <consortium name="RefSeq"/>
        </authorList>
    </citation>
    <scope>IDENTIFICATION</scope>
    <source>
        <strain evidence="13">NI907</strain>
    </source>
</reference>
<dbReference type="KEGG" id="pgri:PgNI_03037"/>
<dbReference type="RefSeq" id="XP_030983717.1">
    <property type="nucleotide sequence ID" value="XM_031123091.1"/>
</dbReference>
<proteinExistence type="inferred from homology"/>
<keyword evidence="7" id="KW-0472">Membrane</keyword>
<evidence type="ECO:0000256" key="1">
    <source>
        <dbReference type="ARBA" id="ARBA00009729"/>
    </source>
</evidence>
<comment type="subcellular location">
    <subcellularLocation>
        <location evidence="7">Preautophagosomal structure membrane</location>
        <topology evidence="7">Peripheral membrane protein</topology>
    </subcellularLocation>
    <subcellularLocation>
        <location evidence="7">Vacuole membrane</location>
        <topology evidence="7">Peripheral membrane protein</topology>
    </subcellularLocation>
    <text evidence="7">During pexophagy, accumulates in the vacuolar membrane region, where the peroxisomes contact the vacuole.</text>
</comment>
<dbReference type="GO" id="GO:1903599">
    <property type="term" value="P:positive regulation of autophagy of mitochondrion"/>
    <property type="evidence" value="ECO:0007669"/>
    <property type="project" value="UniProtKB-UniRule"/>
</dbReference>
<feature type="compositionally biased region" description="Low complexity" evidence="9">
    <location>
        <begin position="1292"/>
        <end position="1311"/>
    </location>
</feature>
<dbReference type="InterPro" id="IPR040040">
    <property type="entry name" value="ATG11"/>
</dbReference>
<dbReference type="SUPFAM" id="SSF57997">
    <property type="entry name" value="Tropomyosin"/>
    <property type="match status" value="1"/>
</dbReference>
<dbReference type="InterPro" id="IPR019460">
    <property type="entry name" value="Atg11_C"/>
</dbReference>
<feature type="domain" description="Autophagy-related protein 11 C-terminal" evidence="11">
    <location>
        <begin position="1097"/>
        <end position="1239"/>
    </location>
</feature>
<keyword evidence="5 7" id="KW-0072">Autophagy</keyword>
<feature type="coiled-coil region" evidence="8">
    <location>
        <begin position="246"/>
        <end position="273"/>
    </location>
</feature>
<evidence type="ECO:0000256" key="4">
    <source>
        <dbReference type="ARBA" id="ARBA00022927"/>
    </source>
</evidence>
<dbReference type="GO" id="GO:0034727">
    <property type="term" value="P:piecemeal microautophagy of the nucleus"/>
    <property type="evidence" value="ECO:0007669"/>
    <property type="project" value="TreeGrafter"/>
</dbReference>
<evidence type="ECO:0000259" key="11">
    <source>
        <dbReference type="Pfam" id="PF10377"/>
    </source>
</evidence>
<feature type="compositionally biased region" description="Polar residues" evidence="9">
    <location>
        <begin position="590"/>
        <end position="619"/>
    </location>
</feature>
<keyword evidence="3 7" id="KW-0813">Transport</keyword>
<keyword evidence="4 7" id="KW-0653">Protein transport</keyword>
<evidence type="ECO:0000313" key="13">
    <source>
        <dbReference type="RefSeq" id="XP_030983717.1"/>
    </source>
</evidence>
<feature type="compositionally biased region" description="Polar residues" evidence="9">
    <location>
        <begin position="1372"/>
        <end position="1390"/>
    </location>
</feature>
<feature type="coiled-coil region" evidence="8">
    <location>
        <begin position="558"/>
        <end position="585"/>
    </location>
</feature>
<gene>
    <name evidence="13" type="ORF">PgNI_03037</name>
</gene>
<dbReference type="Gene3D" id="1.10.287.1490">
    <property type="match status" value="1"/>
</dbReference>
<dbReference type="GO" id="GO:0000045">
    <property type="term" value="P:autophagosome assembly"/>
    <property type="evidence" value="ECO:0007669"/>
    <property type="project" value="UniProtKB-UniRule"/>
</dbReference>
<protein>
    <recommendedName>
        <fullName evidence="2 7">Autophagy-related protein 11</fullName>
    </recommendedName>
</protein>
<dbReference type="GO" id="GO:0061709">
    <property type="term" value="P:reticulophagy"/>
    <property type="evidence" value="ECO:0007669"/>
    <property type="project" value="TreeGrafter"/>
</dbReference>
<evidence type="ECO:0000256" key="2">
    <source>
        <dbReference type="ARBA" id="ARBA00013804"/>
    </source>
</evidence>
<accession>A0A6P8B941</accession>
<evidence type="ECO:0000256" key="8">
    <source>
        <dbReference type="SAM" id="Coils"/>
    </source>
</evidence>
<dbReference type="Pfam" id="PF10377">
    <property type="entry name" value="ATG11"/>
    <property type="match status" value="1"/>
</dbReference>
<evidence type="ECO:0000256" key="3">
    <source>
        <dbReference type="ARBA" id="ARBA00022448"/>
    </source>
</evidence>
<feature type="compositionally biased region" description="Low complexity" evidence="9">
    <location>
        <begin position="1337"/>
        <end position="1350"/>
    </location>
</feature>
<keyword evidence="12" id="KW-1185">Reference proteome</keyword>
<sequence length="1407" mass="158387">MATQVLIAHSGQRLQIDTSRLTTLDEFRSAVSRSTSIPQNCIIALVPPGKALRPQAIQMEKEIFVYDSRMTQTGTPGSPFPIKLEIDLPNPYAITNPPNDIIDTRSLESWQDLFRERRVWSHRLSEDCEGMEKAAHDQYEAMDNMLSCLDAAVANLESVVRATENKYEDLRKWAATEQTGYNELVTKWEQNLGLARSIPVSAAMVRLMTGKDVTGAKGRPSKQATLEDLVDLDCARKEGRRAPTVLRKFNARIADLEKAEGRLMQNFEELEAEFRRVISRSVMGHSQDATQLLQDIQALAGKVENDYRTTMDYTTSTRDLLQASKIAQTHTEKHLPSLHKRALEMDGMLRYAIKARNALALEQAEFMRSIADVSKLDMQVKSLINAIAEDEELATFDYLRLIHQVPYMYAAFTAEAIRRKEWFDKVKTDSTTLANEMALFQDEEAKRRRKWYKTIGDTSYGPESLSTDNNVPGLEVNLLGEDELWPSTSRKDLEDFLELLQRQRADASIIGDVSKIITELSNPTKQQFKRLKAFKNGSVHDSALGRSGLMIRGDDELLRSLQDDKTKLETKLRTAESRVRRLEDLLHRQGQASRPTLGNLFQNPSQQLPERSGSAQSVGSPGPIGDRRQSDEVGNQLVQRVAQLEKELQEEKERNAALERDAADRTTQTNDMKTQMEEVNATKKDLLENMEAQKREFLVERKALDEEIRNLKARLEETEDEFHNIDESREHEKTSYDEKVQSLEAQLESLAKEKSDDALKAQGQVDFLRNETRLQRESNEVLQAQIQASQDELGQLNKKLKTTNEAAEVTLRALRELHTTFVKGAAIPEDINDLADAVLNNAAESLAKAQNLDADISILRSNLSLAQDVAKDLRAQQAIALEKLTKEETTSMHLREQCDEHKARVNALEGELADGRKQLDELRTQIAQGETGSESLRTRLEEEEKKIVRLTEDLASKQSQVGSLEEELRLFQERLQDSQTKLTALTLRTETRNERTKDISQRLYSQNERLVRLLERLGFSASRENGVMTIQKIPRAERSTMNLAASSTADAKSRIMSEPADVELLYWMNATDAEGETEKYGKFMSSLGAFDVDAFADTVYRRVKDVEHIARKLQRDVRGYREKTHALHKDAHDKIAFRNFKEGDLALFLPTRNQTNGAWAAFNIGFPHYFLREQEHHRLSNREWLVARITRVQEKVVDLSKSLDTTESINGTSGGVEDDNDNPFDLSDGLRWYLIDAQEDKPGAPSTPGLGKTTVASTKVEAKGDMQTQPRSTPGGLAVLGGAKPTAADGASKSLSKSLESRRSSTSSTRRPLPFAGALNRNAQGSETNSLRAVATTAPGDGAGSPSGPTSPKPHLAHGMDQDVRPAALPEPQQQRVENRFEQQQPIQRESPTKRSVVWDHMWNLDL</sequence>
<dbReference type="GO" id="GO:0015031">
    <property type="term" value="P:protein transport"/>
    <property type="evidence" value="ECO:0007669"/>
    <property type="project" value="UniProtKB-KW"/>
</dbReference>
<dbReference type="GeneID" id="41958002"/>
<feature type="domain" description="Autophagy protein ATG17-like" evidence="10">
    <location>
        <begin position="106"/>
        <end position="458"/>
    </location>
</feature>
<evidence type="ECO:0000259" key="10">
    <source>
        <dbReference type="Pfam" id="PF04108"/>
    </source>
</evidence>
<dbReference type="Proteomes" id="UP000515153">
    <property type="component" value="Unplaced"/>
</dbReference>
<evidence type="ECO:0000256" key="6">
    <source>
        <dbReference type="ARBA" id="ARBA00023054"/>
    </source>
</evidence>
<dbReference type="GO" id="GO:0005774">
    <property type="term" value="C:vacuolar membrane"/>
    <property type="evidence" value="ECO:0007669"/>
    <property type="project" value="UniProtKB-SubCell"/>
</dbReference>
<feature type="region of interest" description="Disordered" evidence="9">
    <location>
        <begin position="586"/>
        <end position="632"/>
    </location>
</feature>
<dbReference type="GO" id="GO:0060090">
    <property type="term" value="F:molecular adaptor activity"/>
    <property type="evidence" value="ECO:0007669"/>
    <property type="project" value="TreeGrafter"/>
</dbReference>
<dbReference type="GO" id="GO:1990316">
    <property type="term" value="C:Atg1/ULK1 kinase complex"/>
    <property type="evidence" value="ECO:0007669"/>
    <property type="project" value="TreeGrafter"/>
</dbReference>
<comment type="subunit">
    <text evidence="7">Homodimer.</text>
</comment>